<evidence type="ECO:0000313" key="2">
    <source>
        <dbReference type="Proteomes" id="UP000324800"/>
    </source>
</evidence>
<dbReference type="AlphaFoldDB" id="A0A5J4TIN4"/>
<gene>
    <name evidence="1" type="ORF">EZS28_046870</name>
</gene>
<proteinExistence type="predicted"/>
<organism evidence="1 2">
    <name type="scientific">Streblomastix strix</name>
    <dbReference type="NCBI Taxonomy" id="222440"/>
    <lineage>
        <taxon>Eukaryota</taxon>
        <taxon>Metamonada</taxon>
        <taxon>Preaxostyla</taxon>
        <taxon>Oxymonadida</taxon>
        <taxon>Streblomastigidae</taxon>
        <taxon>Streblomastix</taxon>
    </lineage>
</organism>
<protein>
    <submittedName>
        <fullName evidence="1">Uncharacterized protein</fullName>
    </submittedName>
</protein>
<dbReference type="EMBL" id="SNRW01031150">
    <property type="protein sequence ID" value="KAA6357603.1"/>
    <property type="molecule type" value="Genomic_DNA"/>
</dbReference>
<dbReference type="Proteomes" id="UP000324800">
    <property type="component" value="Unassembled WGS sequence"/>
</dbReference>
<reference evidence="1 2" key="1">
    <citation type="submission" date="2019-03" db="EMBL/GenBank/DDBJ databases">
        <title>Single cell metagenomics reveals metabolic interactions within the superorganism composed of flagellate Streblomastix strix and complex community of Bacteroidetes bacteria on its surface.</title>
        <authorList>
            <person name="Treitli S.C."/>
            <person name="Kolisko M."/>
            <person name="Husnik F."/>
            <person name="Keeling P."/>
            <person name="Hampl V."/>
        </authorList>
    </citation>
    <scope>NUCLEOTIDE SEQUENCE [LARGE SCALE GENOMIC DNA]</scope>
    <source>
        <strain evidence="1">ST1C</strain>
    </source>
</reference>
<evidence type="ECO:0000313" key="1">
    <source>
        <dbReference type="EMBL" id="KAA6357603.1"/>
    </source>
</evidence>
<name>A0A5J4TIN4_9EUKA</name>
<comment type="caution">
    <text evidence="1">The sequence shown here is derived from an EMBL/GenBank/DDBJ whole genome shotgun (WGS) entry which is preliminary data.</text>
</comment>
<accession>A0A5J4TIN4</accession>
<feature type="non-terminal residue" evidence="1">
    <location>
        <position position="1"/>
    </location>
</feature>
<sequence>GMSNLDTRLGQWGDQTQ</sequence>